<feature type="compositionally biased region" description="Low complexity" evidence="6">
    <location>
        <begin position="210"/>
        <end position="227"/>
    </location>
</feature>
<accession>A0A6B1DSF9</accession>
<comment type="similarity">
    <text evidence="1">Belongs to the FtsK/SpoIIIE/SftA family.</text>
</comment>
<dbReference type="SUPFAM" id="SSF52540">
    <property type="entry name" value="P-loop containing nucleoside triphosphate hydrolases"/>
    <property type="match status" value="1"/>
</dbReference>
<gene>
    <name evidence="9" type="ORF">F4Y08_05365</name>
</gene>
<dbReference type="SMART" id="SM00382">
    <property type="entry name" value="AAA"/>
    <property type="match status" value="1"/>
</dbReference>
<proteinExistence type="inferred from homology"/>
<feature type="transmembrane region" description="Helical" evidence="7">
    <location>
        <begin position="84"/>
        <end position="102"/>
    </location>
</feature>
<dbReference type="PROSITE" id="PS50901">
    <property type="entry name" value="FTSK"/>
    <property type="match status" value="1"/>
</dbReference>
<dbReference type="Pfam" id="PF01580">
    <property type="entry name" value="FtsK_SpoIIIE"/>
    <property type="match status" value="1"/>
</dbReference>
<evidence type="ECO:0000256" key="5">
    <source>
        <dbReference type="PROSITE-ProRule" id="PRU00289"/>
    </source>
</evidence>
<protein>
    <submittedName>
        <fullName evidence="9">DNA translocase FtsK</fullName>
    </submittedName>
</protein>
<keyword evidence="7" id="KW-1133">Transmembrane helix</keyword>
<keyword evidence="7" id="KW-0472">Membrane</keyword>
<evidence type="ECO:0000256" key="6">
    <source>
        <dbReference type="SAM" id="MobiDB-lite"/>
    </source>
</evidence>
<reference evidence="9" key="1">
    <citation type="submission" date="2019-09" db="EMBL/GenBank/DDBJ databases">
        <title>Characterisation of the sponge microbiome using genome-centric metagenomics.</title>
        <authorList>
            <person name="Engelberts J.P."/>
            <person name="Robbins S.J."/>
            <person name="De Goeij J.M."/>
            <person name="Aranda M."/>
            <person name="Bell S.C."/>
            <person name="Webster N.S."/>
        </authorList>
    </citation>
    <scope>NUCLEOTIDE SEQUENCE</scope>
    <source>
        <strain evidence="9">SB0662_bin_9</strain>
    </source>
</reference>
<evidence type="ECO:0000313" key="9">
    <source>
        <dbReference type="EMBL" id="MYD89755.1"/>
    </source>
</evidence>
<dbReference type="PANTHER" id="PTHR22683:SF41">
    <property type="entry name" value="DNA TRANSLOCASE FTSK"/>
    <property type="match status" value="1"/>
</dbReference>
<dbReference type="CDD" id="cd01127">
    <property type="entry name" value="TrwB_TraG_TraD_VirD4"/>
    <property type="match status" value="1"/>
</dbReference>
<dbReference type="GO" id="GO:0003677">
    <property type="term" value="F:DNA binding"/>
    <property type="evidence" value="ECO:0007669"/>
    <property type="project" value="UniProtKB-KW"/>
</dbReference>
<feature type="binding site" evidence="5">
    <location>
        <begin position="431"/>
        <end position="438"/>
    </location>
    <ligand>
        <name>ATP</name>
        <dbReference type="ChEBI" id="CHEBI:30616"/>
    </ligand>
</feature>
<dbReference type="Gene3D" id="3.30.980.40">
    <property type="match status" value="1"/>
</dbReference>
<keyword evidence="7" id="KW-0812">Transmembrane</keyword>
<dbReference type="PANTHER" id="PTHR22683">
    <property type="entry name" value="SPORULATION PROTEIN RELATED"/>
    <property type="match status" value="1"/>
</dbReference>
<keyword evidence="4" id="KW-0238">DNA-binding</keyword>
<evidence type="ECO:0000256" key="7">
    <source>
        <dbReference type="SAM" id="Phobius"/>
    </source>
</evidence>
<organism evidence="9">
    <name type="scientific">Caldilineaceae bacterium SB0662_bin_9</name>
    <dbReference type="NCBI Taxonomy" id="2605258"/>
    <lineage>
        <taxon>Bacteria</taxon>
        <taxon>Bacillati</taxon>
        <taxon>Chloroflexota</taxon>
        <taxon>Caldilineae</taxon>
        <taxon>Caldilineales</taxon>
        <taxon>Caldilineaceae</taxon>
    </lineage>
</organism>
<dbReference type="InterPro" id="IPR002543">
    <property type="entry name" value="FtsK_dom"/>
</dbReference>
<feature type="transmembrane region" description="Helical" evidence="7">
    <location>
        <begin position="24"/>
        <end position="42"/>
    </location>
</feature>
<dbReference type="Pfam" id="PF17854">
    <property type="entry name" value="FtsK_alpha"/>
    <property type="match status" value="1"/>
</dbReference>
<evidence type="ECO:0000256" key="2">
    <source>
        <dbReference type="ARBA" id="ARBA00022741"/>
    </source>
</evidence>
<dbReference type="InterPro" id="IPR041027">
    <property type="entry name" value="FtsK_alpha"/>
</dbReference>
<sequence length="677" mass="73327">MASRSQAQPRTSRLEVRRLTPEEVFGLGILSFGVAAFANLALSNGVPILTIVTGWLGPLVGAACIGSGILLLYDDRLPNWRLQAMIGVMLALVAQMVGTFIWQQPGVDWAFALDGSNGGAIGRAFGNMLMERVGRPAAGMIVWATSLLGLYLFVRHSPLMSVPIWIMACLMHVLRIGEVPAAPIDPIAEPAALDPPVQEGEESGQVEMDPAPVQAAAPPGPVVAGTGSVMAPAQAGLPAADRKRGVSGREQAEQILEEQHTAVEVEADAERQCVLPSLDLLSRALNPELEVAVQQYANRIENLYSDYGQPVEVISIDSGPAVTRFGVKPLQVRRGDGYRPVRVKDVLALREDMKMGLEAESLRFQAPVPGRNFIGIEVPNQQRLVVALRDVLESPSFEGSTQGLHIAMGQDTSGAEVVTDLVAAPHMLVCGATGTGKSTFMNALLVSLLMHHGPDTLNLMLVDPKQIELTQFNGLPHLIGKVATSPTEVPTMLLWLIMEMESRYAEFRRVAARDIAAYNRLARSRRSVEALPYIVLVIDELADLMLIGDDTIEQRICRLAQKSRATGIHIVLATQRPSVDVVTGSIKANFPARVAFAVSSSTDSRVVLDGPGAETLMGKGDMIFQNQGRSRQQRVQGSWVDEDDLKKVVAHWRDQAHAFAPATRVEPWRGLFGREVH</sequence>
<dbReference type="InterPro" id="IPR027417">
    <property type="entry name" value="P-loop_NTPase"/>
</dbReference>
<name>A0A6B1DSF9_9CHLR</name>
<feature type="region of interest" description="Disordered" evidence="6">
    <location>
        <begin position="190"/>
        <end position="228"/>
    </location>
</feature>
<feature type="transmembrane region" description="Helical" evidence="7">
    <location>
        <begin position="48"/>
        <end position="72"/>
    </location>
</feature>
<evidence type="ECO:0000256" key="1">
    <source>
        <dbReference type="ARBA" id="ARBA00006474"/>
    </source>
</evidence>
<dbReference type="GO" id="GO:0005524">
    <property type="term" value="F:ATP binding"/>
    <property type="evidence" value="ECO:0007669"/>
    <property type="project" value="UniProtKB-UniRule"/>
</dbReference>
<keyword evidence="2 5" id="KW-0547">Nucleotide-binding</keyword>
<keyword evidence="3 5" id="KW-0067">ATP-binding</keyword>
<dbReference type="InterPro" id="IPR050206">
    <property type="entry name" value="FtsK/SpoIIIE/SftA"/>
</dbReference>
<evidence type="ECO:0000256" key="3">
    <source>
        <dbReference type="ARBA" id="ARBA00022840"/>
    </source>
</evidence>
<dbReference type="InterPro" id="IPR003593">
    <property type="entry name" value="AAA+_ATPase"/>
</dbReference>
<evidence type="ECO:0000256" key="4">
    <source>
        <dbReference type="ARBA" id="ARBA00023125"/>
    </source>
</evidence>
<feature type="transmembrane region" description="Helical" evidence="7">
    <location>
        <begin position="137"/>
        <end position="154"/>
    </location>
</feature>
<feature type="domain" description="FtsK" evidence="8">
    <location>
        <begin position="414"/>
        <end position="605"/>
    </location>
</feature>
<evidence type="ECO:0000259" key="8">
    <source>
        <dbReference type="PROSITE" id="PS50901"/>
    </source>
</evidence>
<dbReference type="EMBL" id="VXPY01000035">
    <property type="protein sequence ID" value="MYD89755.1"/>
    <property type="molecule type" value="Genomic_DNA"/>
</dbReference>
<dbReference type="AlphaFoldDB" id="A0A6B1DSF9"/>
<comment type="caution">
    <text evidence="9">The sequence shown here is derived from an EMBL/GenBank/DDBJ whole genome shotgun (WGS) entry which is preliminary data.</text>
</comment>
<dbReference type="Gene3D" id="3.40.50.300">
    <property type="entry name" value="P-loop containing nucleotide triphosphate hydrolases"/>
    <property type="match status" value="1"/>
</dbReference>